<evidence type="ECO:0000313" key="2">
    <source>
        <dbReference type="EMBL" id="PIT94690.1"/>
    </source>
</evidence>
<feature type="domain" description="Methyltransferase" evidence="1">
    <location>
        <begin position="25"/>
        <end position="136"/>
    </location>
</feature>
<accession>A0A2M6WPI4</accession>
<dbReference type="AlphaFoldDB" id="A0A2M6WPI4"/>
<name>A0A2M6WPI4_9BACT</name>
<gene>
    <name evidence="2" type="ORF">COT96_02885</name>
</gene>
<comment type="caution">
    <text evidence="2">The sequence shown here is derived from an EMBL/GenBank/DDBJ whole genome shotgun (WGS) entry which is preliminary data.</text>
</comment>
<dbReference type="EMBL" id="PFAO01000072">
    <property type="protein sequence ID" value="PIT94690.1"/>
    <property type="molecule type" value="Genomic_DNA"/>
</dbReference>
<evidence type="ECO:0000313" key="3">
    <source>
        <dbReference type="Proteomes" id="UP000228964"/>
    </source>
</evidence>
<sequence>MAALIGGNALIDANLIITKVRVGEKTKIADLGCGASGHFIFAAAKIVGKKGLVYAVDILKTVLETINKRAKIENYDNVKTIWSNLEIFGATKIESGSLDIALLINTLYQSHKRAEIMREAIRMLKQGGKLVVAEWKNMVTPFGPPAEERVKRDLLIVAAKKLGLHQEEEFEAGQYHYGLIFIK</sequence>
<protein>
    <recommendedName>
        <fullName evidence="1">Methyltransferase domain-containing protein</fullName>
    </recommendedName>
</protein>
<dbReference type="CDD" id="cd02440">
    <property type="entry name" value="AdoMet_MTases"/>
    <property type="match status" value="1"/>
</dbReference>
<reference evidence="3" key="1">
    <citation type="submission" date="2017-09" db="EMBL/GenBank/DDBJ databases">
        <title>Depth-based differentiation of microbial function through sediment-hosted aquifers and enrichment of novel symbionts in the deep terrestrial subsurface.</title>
        <authorList>
            <person name="Probst A.J."/>
            <person name="Ladd B."/>
            <person name="Jarett J.K."/>
            <person name="Geller-Mcgrath D.E."/>
            <person name="Sieber C.M.K."/>
            <person name="Emerson J.B."/>
            <person name="Anantharaman K."/>
            <person name="Thomas B.C."/>
            <person name="Malmstrom R."/>
            <person name="Stieglmeier M."/>
            <person name="Klingl A."/>
            <person name="Woyke T."/>
            <person name="Ryan C.M."/>
            <person name="Banfield J.F."/>
        </authorList>
    </citation>
    <scope>NUCLEOTIDE SEQUENCE [LARGE SCALE GENOMIC DNA]</scope>
</reference>
<proteinExistence type="predicted"/>
<dbReference type="InterPro" id="IPR025714">
    <property type="entry name" value="Methyltranfer_dom"/>
</dbReference>
<dbReference type="Gene3D" id="3.40.50.150">
    <property type="entry name" value="Vaccinia Virus protein VP39"/>
    <property type="match status" value="1"/>
</dbReference>
<dbReference type="Pfam" id="PF13847">
    <property type="entry name" value="Methyltransf_31"/>
    <property type="match status" value="1"/>
</dbReference>
<organism evidence="2 3">
    <name type="scientific">Candidatus Falkowbacteria bacterium CG10_big_fil_rev_8_21_14_0_10_38_22</name>
    <dbReference type="NCBI Taxonomy" id="1974564"/>
    <lineage>
        <taxon>Bacteria</taxon>
        <taxon>Candidatus Falkowiibacteriota</taxon>
    </lineage>
</organism>
<evidence type="ECO:0000259" key="1">
    <source>
        <dbReference type="Pfam" id="PF13847"/>
    </source>
</evidence>
<dbReference type="InterPro" id="IPR029063">
    <property type="entry name" value="SAM-dependent_MTases_sf"/>
</dbReference>
<dbReference type="Proteomes" id="UP000228964">
    <property type="component" value="Unassembled WGS sequence"/>
</dbReference>
<dbReference type="SUPFAM" id="SSF53335">
    <property type="entry name" value="S-adenosyl-L-methionine-dependent methyltransferases"/>
    <property type="match status" value="1"/>
</dbReference>